<name>A0A0W1JQK1_DESHA</name>
<proteinExistence type="predicted"/>
<dbReference type="RefSeq" id="WP_058490684.1">
    <property type="nucleotide sequence ID" value="NZ_LOCK01000001.1"/>
</dbReference>
<dbReference type="GO" id="GO:0051536">
    <property type="term" value="F:iron-sulfur cluster binding"/>
    <property type="evidence" value="ECO:0007669"/>
    <property type="project" value="UniProtKB-KW"/>
</dbReference>
<dbReference type="InterPro" id="IPR052977">
    <property type="entry name" value="Polyferredoxin-like_ET"/>
</dbReference>
<protein>
    <submittedName>
        <fullName evidence="5">Hydrogenase</fullName>
    </submittedName>
</protein>
<dbReference type="Gene3D" id="3.30.70.20">
    <property type="match status" value="1"/>
</dbReference>
<feature type="domain" description="4Fe-4S ferredoxin-type" evidence="4">
    <location>
        <begin position="35"/>
        <end position="66"/>
    </location>
</feature>
<evidence type="ECO:0000256" key="2">
    <source>
        <dbReference type="ARBA" id="ARBA00023004"/>
    </source>
</evidence>
<organism evidence="5 6">
    <name type="scientific">Desulfitobacterium hafniense</name>
    <name type="common">Desulfitobacterium frappieri</name>
    <dbReference type="NCBI Taxonomy" id="49338"/>
    <lineage>
        <taxon>Bacteria</taxon>
        <taxon>Bacillati</taxon>
        <taxon>Bacillota</taxon>
        <taxon>Clostridia</taxon>
        <taxon>Eubacteriales</taxon>
        <taxon>Desulfitobacteriaceae</taxon>
        <taxon>Desulfitobacterium</taxon>
    </lineage>
</organism>
<dbReference type="Pfam" id="PF04432">
    <property type="entry name" value="FrhB_FdhB_C"/>
    <property type="match status" value="1"/>
</dbReference>
<feature type="domain" description="4Fe-4S ferredoxin-type" evidence="4">
    <location>
        <begin position="1"/>
        <end position="30"/>
    </location>
</feature>
<dbReference type="Pfam" id="PF12838">
    <property type="entry name" value="Fer4_7"/>
    <property type="match status" value="1"/>
</dbReference>
<dbReference type="Proteomes" id="UP000054623">
    <property type="component" value="Unassembled WGS sequence"/>
</dbReference>
<dbReference type="PANTHER" id="PTHR43193:SF2">
    <property type="entry name" value="POLYFERREDOXIN PROTEIN FWDF"/>
    <property type="match status" value="1"/>
</dbReference>
<dbReference type="InterPro" id="IPR017900">
    <property type="entry name" value="4Fe4S_Fe_S_CS"/>
</dbReference>
<keyword evidence="1" id="KW-0479">Metal-binding</keyword>
<dbReference type="EMBL" id="LOCK01000001">
    <property type="protein sequence ID" value="KTE93872.1"/>
    <property type="molecule type" value="Genomic_DNA"/>
</dbReference>
<keyword evidence="3" id="KW-0411">Iron-sulfur</keyword>
<evidence type="ECO:0000259" key="4">
    <source>
        <dbReference type="PROSITE" id="PS51379"/>
    </source>
</evidence>
<dbReference type="InterPro" id="IPR007525">
    <property type="entry name" value="FrhB_FdhB_C"/>
</dbReference>
<evidence type="ECO:0000313" key="6">
    <source>
        <dbReference type="Proteomes" id="UP000054623"/>
    </source>
</evidence>
<keyword evidence="2" id="KW-0408">Iron</keyword>
<dbReference type="PROSITE" id="PS00198">
    <property type="entry name" value="4FE4S_FER_1"/>
    <property type="match status" value="2"/>
</dbReference>
<evidence type="ECO:0000256" key="3">
    <source>
        <dbReference type="ARBA" id="ARBA00023014"/>
    </source>
</evidence>
<dbReference type="PANTHER" id="PTHR43193">
    <property type="match status" value="1"/>
</dbReference>
<sequence length="401" mass="45791">MISVANKLDCCGCSACANICPSGSISMMRDSEGFLYPSVDMNKCFKCGLCKKTCPILNLAHEIEKKQTAYVVQHVDETILAQSTSGGAFTAIAQYVIERGGIVWGAAFDENFNVHHTGANTLDKLQLFRGSKYVQSDIGSTYRDIKLFLDKGRYVCFSGTPCQVEGLLKYLNRPYDNLITVDVVCRAVPTPLLWEKYVRMQQRRYKNQITRFRFRDKSKYGYLGSTIAAISEERYLYRKGIALDSFLRAFFSDICDRPSCYACKFKKRYRVSDFTIWDCFCANIFAPELDDNRGATCMLIQSDKGKRVFDKIATDLRRIQVEADKITEEAKELTCSVSVNKLRGDFMQDLLLLDGEELFNKYFPTSFSKRVENAVRAVSIRLGVFRIIKKASKKVLKRYKR</sequence>
<dbReference type="OrthoDB" id="430408at2"/>
<comment type="caution">
    <text evidence="5">The sequence shown here is derived from an EMBL/GenBank/DDBJ whole genome shotgun (WGS) entry which is preliminary data.</text>
</comment>
<dbReference type="InterPro" id="IPR017896">
    <property type="entry name" value="4Fe4S_Fe-S-bd"/>
</dbReference>
<dbReference type="PROSITE" id="PS51379">
    <property type="entry name" value="4FE4S_FER_2"/>
    <property type="match status" value="2"/>
</dbReference>
<evidence type="ECO:0000256" key="1">
    <source>
        <dbReference type="ARBA" id="ARBA00022723"/>
    </source>
</evidence>
<evidence type="ECO:0000313" key="5">
    <source>
        <dbReference type="EMBL" id="KTE93872.1"/>
    </source>
</evidence>
<reference evidence="5 6" key="1">
    <citation type="submission" date="2015-12" db="EMBL/GenBank/DDBJ databases">
        <title>Draft Genome Sequence of Desulfitobacterium hafniense Strain DH, a Sulfate-reducing Bacterium Isolated from Paddy Soils.</title>
        <authorList>
            <person name="Bao P."/>
            <person name="Zhang X."/>
            <person name="Li G."/>
        </authorList>
    </citation>
    <scope>NUCLEOTIDE SEQUENCE [LARGE SCALE GENOMIC DNA]</scope>
    <source>
        <strain evidence="5 6">DH</strain>
    </source>
</reference>
<dbReference type="AlphaFoldDB" id="A0A0W1JQK1"/>
<gene>
    <name evidence="5" type="ORF">AT727_02645</name>
</gene>
<dbReference type="GO" id="GO:0046872">
    <property type="term" value="F:metal ion binding"/>
    <property type="evidence" value="ECO:0007669"/>
    <property type="project" value="UniProtKB-KW"/>
</dbReference>
<accession>A0A0W1JQK1</accession>
<dbReference type="SUPFAM" id="SSF54862">
    <property type="entry name" value="4Fe-4S ferredoxins"/>
    <property type="match status" value="1"/>
</dbReference>